<organism evidence="1 2">
    <name type="scientific">Acanthamoeba castellanii (strain ATCC 30010 / Neff)</name>
    <dbReference type="NCBI Taxonomy" id="1257118"/>
    <lineage>
        <taxon>Eukaryota</taxon>
        <taxon>Amoebozoa</taxon>
        <taxon>Discosea</taxon>
        <taxon>Longamoebia</taxon>
        <taxon>Centramoebida</taxon>
        <taxon>Acanthamoebidae</taxon>
        <taxon>Acanthamoeba</taxon>
    </lineage>
</organism>
<accession>L8GHK8</accession>
<dbReference type="Proteomes" id="UP000011083">
    <property type="component" value="Unassembled WGS sequence"/>
</dbReference>
<dbReference type="GeneID" id="14912730"/>
<dbReference type="EMBL" id="KB008124">
    <property type="protein sequence ID" value="ELR12233.1"/>
    <property type="molecule type" value="Genomic_DNA"/>
</dbReference>
<dbReference type="KEGG" id="acan:ACA1_031150"/>
<evidence type="ECO:0000313" key="1">
    <source>
        <dbReference type="EMBL" id="ELR12233.1"/>
    </source>
</evidence>
<keyword evidence="2" id="KW-1185">Reference proteome</keyword>
<gene>
    <name evidence="1" type="ORF">ACA1_031150</name>
</gene>
<protein>
    <submittedName>
        <fullName evidence="1">Uncharacterized protein</fullName>
    </submittedName>
</protein>
<sequence length="98" mass="11129">MEGCDVVGLLLLFPIHFSIRRANRSSMLLDLEHGRKEVLNTVKFNSKTSNEDTEFASLNLVNKVMLHLGCAQSQLATTISIWRKESCMPFNHMTYPTT</sequence>
<dbReference type="AlphaFoldDB" id="L8GHK8"/>
<proteinExistence type="predicted"/>
<dbReference type="RefSeq" id="XP_004334246.1">
    <property type="nucleotide sequence ID" value="XM_004334198.1"/>
</dbReference>
<evidence type="ECO:0000313" key="2">
    <source>
        <dbReference type="Proteomes" id="UP000011083"/>
    </source>
</evidence>
<reference evidence="1 2" key="1">
    <citation type="journal article" date="2013" name="Genome Biol.">
        <title>Genome of Acanthamoeba castellanii highlights extensive lateral gene transfer and early evolution of tyrosine kinase signaling.</title>
        <authorList>
            <person name="Clarke M."/>
            <person name="Lohan A.J."/>
            <person name="Liu B."/>
            <person name="Lagkouvardos I."/>
            <person name="Roy S."/>
            <person name="Zafar N."/>
            <person name="Bertelli C."/>
            <person name="Schilde C."/>
            <person name="Kianianmomeni A."/>
            <person name="Burglin T.R."/>
            <person name="Frech C."/>
            <person name="Turcotte B."/>
            <person name="Kopec K.O."/>
            <person name="Synnott J.M."/>
            <person name="Choo C."/>
            <person name="Paponov I."/>
            <person name="Finkler A."/>
            <person name="Soon Heng Tan C."/>
            <person name="Hutchins A.P."/>
            <person name="Weinmeier T."/>
            <person name="Rattei T."/>
            <person name="Chu J.S."/>
            <person name="Gimenez G."/>
            <person name="Irimia M."/>
            <person name="Rigden D.J."/>
            <person name="Fitzpatrick D.A."/>
            <person name="Lorenzo-Morales J."/>
            <person name="Bateman A."/>
            <person name="Chiu C.H."/>
            <person name="Tang P."/>
            <person name="Hegemann P."/>
            <person name="Fromm H."/>
            <person name="Raoult D."/>
            <person name="Greub G."/>
            <person name="Miranda-Saavedra D."/>
            <person name="Chen N."/>
            <person name="Nash P."/>
            <person name="Ginger M.L."/>
            <person name="Horn M."/>
            <person name="Schaap P."/>
            <person name="Caler L."/>
            <person name="Loftus B."/>
        </authorList>
    </citation>
    <scope>NUCLEOTIDE SEQUENCE [LARGE SCALE GENOMIC DNA]</scope>
    <source>
        <strain evidence="1 2">Neff</strain>
    </source>
</reference>
<name>L8GHK8_ACACF</name>
<dbReference type="VEuPathDB" id="AmoebaDB:ACA1_031150"/>